<dbReference type="GO" id="GO:0016052">
    <property type="term" value="P:carbohydrate catabolic process"/>
    <property type="evidence" value="ECO:0007669"/>
    <property type="project" value="TreeGrafter"/>
</dbReference>
<keyword evidence="4 12" id="KW-0719">Serine esterase</keyword>
<evidence type="ECO:0000256" key="6">
    <source>
        <dbReference type="ARBA" id="ARBA00022729"/>
    </source>
</evidence>
<dbReference type="GO" id="GO:0005576">
    <property type="term" value="C:extracellular region"/>
    <property type="evidence" value="ECO:0007669"/>
    <property type="project" value="UniProtKB-SubCell"/>
</dbReference>
<comment type="function">
    <text evidence="12">Catalyzes the hydrolysis of complex carboxylic polyesters found in the cell wall of plants. Degrades cutin, a macromolecule that forms the structure of the plant cuticle.</text>
</comment>
<sequence length="294" mass="30553">MSAFPSFEHHERSSELQTPISNKSPSAFSSTRPAPVKQLTIHTVAMKASLFFLAASTALAAPLESVPVVRSEVGAFPLAELEAYYNAAFSVKPEEADALHPAISKRQYNGDTFNQLTDGTPCRKVTLIWARGTTQSGNVGEAGSEGPTFFNALASRVGASNLAVQGVTYPANIFGFLAGGDAAGSTTMANLVARAVTQCPSTKIVLSGYSQGGQLVHNAAAKLTTAQTNRISAVLIFGDPFDGQPVGNVPASKVKIICHSGDNICDGGIIITADHRNYENDAPAAAAFVAGLVA</sequence>
<feature type="disulfide bond" evidence="11">
    <location>
        <begin position="122"/>
        <end position="199"/>
    </location>
</feature>
<dbReference type="Gene3D" id="3.40.50.1820">
    <property type="entry name" value="alpha/beta hydrolase"/>
    <property type="match status" value="1"/>
</dbReference>
<comment type="similarity">
    <text evidence="2 12">Belongs to the cutinase family.</text>
</comment>
<dbReference type="Proteomes" id="UP000076552">
    <property type="component" value="Unassembled WGS sequence"/>
</dbReference>
<gene>
    <name evidence="14" type="ORF">CT0861_13056</name>
</gene>
<dbReference type="InterPro" id="IPR000675">
    <property type="entry name" value="Cutinase/axe"/>
</dbReference>
<comment type="caution">
    <text evidence="14">The sequence shown here is derived from an EMBL/GenBank/DDBJ whole genome shotgun (WGS) entry which is preliminary data.</text>
</comment>
<dbReference type="PANTHER" id="PTHR48250">
    <property type="entry name" value="CUTINASE 2-RELATED"/>
    <property type="match status" value="1"/>
</dbReference>
<evidence type="ECO:0000256" key="1">
    <source>
        <dbReference type="ARBA" id="ARBA00004613"/>
    </source>
</evidence>
<dbReference type="InterPro" id="IPR043580">
    <property type="entry name" value="CUTINASE_1"/>
</dbReference>
<proteinExistence type="inferred from homology"/>
<dbReference type="AlphaFoldDB" id="A0A166P2K6"/>
<evidence type="ECO:0000256" key="13">
    <source>
        <dbReference type="SAM" id="MobiDB-lite"/>
    </source>
</evidence>
<keyword evidence="5 12" id="KW-0964">Secreted</keyword>
<dbReference type="SMART" id="SM01110">
    <property type="entry name" value="Cutinase"/>
    <property type="match status" value="1"/>
</dbReference>
<feature type="active site" description="Proton donor/acceptor" evidence="10">
    <location>
        <position position="275"/>
    </location>
</feature>
<dbReference type="SUPFAM" id="SSF53474">
    <property type="entry name" value="alpha/beta-Hydrolases"/>
    <property type="match status" value="1"/>
</dbReference>
<evidence type="ECO:0000313" key="14">
    <source>
        <dbReference type="EMBL" id="KZL66322.1"/>
    </source>
</evidence>
<dbReference type="InterPro" id="IPR029058">
    <property type="entry name" value="AB_hydrolase_fold"/>
</dbReference>
<dbReference type="InterPro" id="IPR043579">
    <property type="entry name" value="CUTINASE_2"/>
</dbReference>
<reference evidence="14 15" key="1">
    <citation type="submission" date="2015-06" db="EMBL/GenBank/DDBJ databases">
        <title>Survival trade-offs in plant roots during colonization by closely related pathogenic and mutualistic fungi.</title>
        <authorList>
            <person name="Hacquard S."/>
            <person name="Kracher B."/>
            <person name="Hiruma K."/>
            <person name="Weinman A."/>
            <person name="Muench P."/>
            <person name="Garrido Oter R."/>
            <person name="Ver Loren van Themaat E."/>
            <person name="Dallerey J.-F."/>
            <person name="Damm U."/>
            <person name="Henrissat B."/>
            <person name="Lespinet O."/>
            <person name="Thon M."/>
            <person name="Kemen E."/>
            <person name="McHardy A.C."/>
            <person name="Schulze-Lefert P."/>
            <person name="O'Connell R.J."/>
        </authorList>
    </citation>
    <scope>NUCLEOTIDE SEQUENCE [LARGE SCALE GENOMIC DNA]</scope>
    <source>
        <strain evidence="14 15">0861</strain>
    </source>
</reference>
<evidence type="ECO:0000313" key="15">
    <source>
        <dbReference type="Proteomes" id="UP000076552"/>
    </source>
</evidence>
<comment type="subcellular location">
    <subcellularLocation>
        <location evidence="1 12">Secreted</location>
    </subcellularLocation>
</comment>
<feature type="compositionally biased region" description="Polar residues" evidence="13">
    <location>
        <begin position="15"/>
        <end position="32"/>
    </location>
</feature>
<dbReference type="Pfam" id="PF01083">
    <property type="entry name" value="Cutinase"/>
    <property type="match status" value="1"/>
</dbReference>
<evidence type="ECO:0000256" key="2">
    <source>
        <dbReference type="ARBA" id="ARBA00007534"/>
    </source>
</evidence>
<dbReference type="InterPro" id="IPR011150">
    <property type="entry name" value="Cutinase_monf"/>
</dbReference>
<evidence type="ECO:0000256" key="11">
    <source>
        <dbReference type="PIRSR" id="PIRSR611150-2"/>
    </source>
</evidence>
<dbReference type="PANTHER" id="PTHR48250:SF2">
    <property type="entry name" value="CUTINASE"/>
    <property type="match status" value="1"/>
</dbReference>
<organism evidence="14 15">
    <name type="scientific">Colletotrichum tofieldiae</name>
    <dbReference type="NCBI Taxonomy" id="708197"/>
    <lineage>
        <taxon>Eukaryota</taxon>
        <taxon>Fungi</taxon>
        <taxon>Dikarya</taxon>
        <taxon>Ascomycota</taxon>
        <taxon>Pezizomycotina</taxon>
        <taxon>Sordariomycetes</taxon>
        <taxon>Hypocreomycetidae</taxon>
        <taxon>Glomerellales</taxon>
        <taxon>Glomerellaceae</taxon>
        <taxon>Colletotrichum</taxon>
        <taxon>Colletotrichum spaethianum species complex</taxon>
    </lineage>
</organism>
<feature type="disulfide bond" evidence="11">
    <location>
        <begin position="258"/>
        <end position="265"/>
    </location>
</feature>
<evidence type="ECO:0000256" key="5">
    <source>
        <dbReference type="ARBA" id="ARBA00022525"/>
    </source>
</evidence>
<dbReference type="EMBL" id="LFIV01000181">
    <property type="protein sequence ID" value="KZL66322.1"/>
    <property type="molecule type" value="Genomic_DNA"/>
</dbReference>
<dbReference type="EC" id="3.1.1.74" evidence="3 12"/>
<dbReference type="PROSITE" id="PS00155">
    <property type="entry name" value="CUTINASE_1"/>
    <property type="match status" value="1"/>
</dbReference>
<protein>
    <recommendedName>
        <fullName evidence="3 12">Cutinase</fullName>
        <ecNumber evidence="3 12">3.1.1.74</ecNumber>
    </recommendedName>
</protein>
<dbReference type="PRINTS" id="PR00129">
    <property type="entry name" value="CUTINASE"/>
</dbReference>
<feature type="region of interest" description="Disordered" evidence="13">
    <location>
        <begin position="1"/>
        <end position="32"/>
    </location>
</feature>
<evidence type="ECO:0000256" key="12">
    <source>
        <dbReference type="RuleBase" id="RU361263"/>
    </source>
</evidence>
<evidence type="ECO:0000256" key="8">
    <source>
        <dbReference type="ARBA" id="ARBA00023157"/>
    </source>
</evidence>
<keyword evidence="7 12" id="KW-0378">Hydrolase</keyword>
<keyword evidence="8 11" id="KW-1015">Disulfide bond</keyword>
<dbReference type="PROSITE" id="PS00931">
    <property type="entry name" value="CUTINASE_2"/>
    <property type="match status" value="1"/>
</dbReference>
<dbReference type="GO" id="GO:0050525">
    <property type="term" value="F:cutinase activity"/>
    <property type="evidence" value="ECO:0007669"/>
    <property type="project" value="UniProtKB-UniRule"/>
</dbReference>
<keyword evidence="6" id="KW-0732">Signal</keyword>
<comment type="catalytic activity">
    <reaction evidence="9 12">
        <text>cutin + H2O = cutin monomers.</text>
        <dbReference type="EC" id="3.1.1.74"/>
    </reaction>
</comment>
<evidence type="ECO:0000256" key="4">
    <source>
        <dbReference type="ARBA" id="ARBA00022487"/>
    </source>
</evidence>
<name>A0A166P2K6_9PEZI</name>
<feature type="active site" evidence="10">
    <location>
        <position position="262"/>
    </location>
</feature>
<keyword evidence="15" id="KW-1185">Reference proteome</keyword>
<evidence type="ECO:0000256" key="3">
    <source>
        <dbReference type="ARBA" id="ARBA00013095"/>
    </source>
</evidence>
<evidence type="ECO:0000256" key="10">
    <source>
        <dbReference type="PIRSR" id="PIRSR611150-1"/>
    </source>
</evidence>
<dbReference type="STRING" id="708197.A0A166P2K6"/>
<accession>A0A166P2K6</accession>
<feature type="active site" description="Nucleophile" evidence="10">
    <location>
        <position position="210"/>
    </location>
</feature>
<evidence type="ECO:0000256" key="9">
    <source>
        <dbReference type="ARBA" id="ARBA00034045"/>
    </source>
</evidence>
<evidence type="ECO:0000256" key="7">
    <source>
        <dbReference type="ARBA" id="ARBA00022801"/>
    </source>
</evidence>